<evidence type="ECO:0000313" key="3">
    <source>
        <dbReference type="Proteomes" id="UP000442990"/>
    </source>
</evidence>
<proteinExistence type="predicted"/>
<dbReference type="Proteomes" id="UP000442990">
    <property type="component" value="Unassembled WGS sequence"/>
</dbReference>
<dbReference type="RefSeq" id="WP_151470767.1">
    <property type="nucleotide sequence ID" value="NZ_WBKG01000016.1"/>
</dbReference>
<sequence length="124" mass="13154">MHVHATHSAYADVYHDLLRASSALDTLRNAGTGDAPDVEPYAGAAMWGVRFALAMLHRDLPCQPPPPHGARTTEELLALCANWRDAALGIGEFAPELSLRLVTEDAGRQSDPVPGTDSGGVAVR</sequence>
<dbReference type="AlphaFoldDB" id="A0A7J5DDS0"/>
<evidence type="ECO:0000256" key="1">
    <source>
        <dbReference type="SAM" id="MobiDB-lite"/>
    </source>
</evidence>
<protein>
    <submittedName>
        <fullName evidence="2">Uncharacterized protein</fullName>
    </submittedName>
</protein>
<gene>
    <name evidence="2" type="ORF">F8144_20320</name>
</gene>
<reference evidence="2 3" key="1">
    <citation type="submission" date="2019-09" db="EMBL/GenBank/DDBJ databases">
        <title>Isolation and identification of active actinomycetes.</title>
        <authorList>
            <person name="Yu Z."/>
            <person name="Han C."/>
            <person name="Yu B."/>
        </authorList>
    </citation>
    <scope>NUCLEOTIDE SEQUENCE [LARGE SCALE GENOMIC DNA]</scope>
    <source>
        <strain evidence="2 3">NEAU-H2</strain>
    </source>
</reference>
<organism evidence="2 3">
    <name type="scientific">Streptomyces triticiradicis</name>
    <dbReference type="NCBI Taxonomy" id="2651189"/>
    <lineage>
        <taxon>Bacteria</taxon>
        <taxon>Bacillati</taxon>
        <taxon>Actinomycetota</taxon>
        <taxon>Actinomycetes</taxon>
        <taxon>Kitasatosporales</taxon>
        <taxon>Streptomycetaceae</taxon>
        <taxon>Streptomyces</taxon>
    </lineage>
</organism>
<name>A0A7J5DDS0_9ACTN</name>
<accession>A0A7J5DDS0</accession>
<comment type="caution">
    <text evidence="2">The sequence shown here is derived from an EMBL/GenBank/DDBJ whole genome shotgun (WGS) entry which is preliminary data.</text>
</comment>
<dbReference type="EMBL" id="WBKG01000016">
    <property type="protein sequence ID" value="KAB1987002.1"/>
    <property type="molecule type" value="Genomic_DNA"/>
</dbReference>
<evidence type="ECO:0000313" key="2">
    <source>
        <dbReference type="EMBL" id="KAB1987002.1"/>
    </source>
</evidence>
<feature type="region of interest" description="Disordered" evidence="1">
    <location>
        <begin position="104"/>
        <end position="124"/>
    </location>
</feature>
<keyword evidence="3" id="KW-1185">Reference proteome</keyword>